<keyword evidence="2" id="KW-0732">Signal</keyword>
<dbReference type="AlphaFoldDB" id="A0A2K8NZF6"/>
<evidence type="ECO:0000313" key="3">
    <source>
        <dbReference type="EMBL" id="ATZ18013.1"/>
    </source>
</evidence>
<dbReference type="Pfam" id="PF00657">
    <property type="entry name" value="Lipase_GDSL"/>
    <property type="match status" value="1"/>
</dbReference>
<accession>A0A2K8NZF6</accession>
<evidence type="ECO:0000256" key="2">
    <source>
        <dbReference type="SAM" id="SignalP"/>
    </source>
</evidence>
<keyword evidence="4" id="KW-1185">Reference proteome</keyword>
<evidence type="ECO:0000256" key="1">
    <source>
        <dbReference type="ARBA" id="ARBA00022801"/>
    </source>
</evidence>
<proteinExistence type="predicted"/>
<sequence length="429" mass="48304">MKKLLAILAATALITSAVASVISCGENEGSPDQNPLLIGKSIDKSKAIDDSMEGKFGFTNFYIVGDSLSDTNGLTYLIDTKFSNSIVKLNVQLGGTYGFEKDGVHYSAFTNGPTAPTILSEELGFGEMKPSNWLLKNQQQNYGKNYSVGGATAAKLDLPTGLLLNDATIDKQTEALISQHQIKNNDLVFFEIGGNDLFSLVGYYGNEAKQVEFLNDSMTRIRNALFNLLNNGIKNIIFMTPPRMDFPPIYQNIFKDDTEEGKKHAKYIIDVCEEYYHKLMDVLKEVESYYLESIQLYDMYTESDFLEQQFIKSVEARGEKVVLRKSFANNLTFNVTINDQKETVQGDINLDIIENIKLLLNKVKNDIDYGKQNTLNITVSPIHNDIEGVDGNIDNYFFDDIMHPTKEVHKMVSEILLNYAKELSKKWKN</sequence>
<dbReference type="PANTHER" id="PTHR45648">
    <property type="entry name" value="GDSL LIPASE/ACYLHYDROLASE FAMILY PROTEIN (AFU_ORTHOLOGUE AFUA_4G14700)"/>
    <property type="match status" value="1"/>
</dbReference>
<dbReference type="KEGG" id="eml:EMELA_v1c04700"/>
<dbReference type="SUPFAM" id="SSF52266">
    <property type="entry name" value="SGNH hydrolase"/>
    <property type="match status" value="1"/>
</dbReference>
<dbReference type="OrthoDB" id="390278at2"/>
<dbReference type="Proteomes" id="UP000231896">
    <property type="component" value="Chromosome"/>
</dbReference>
<evidence type="ECO:0000313" key="4">
    <source>
        <dbReference type="Proteomes" id="UP000231896"/>
    </source>
</evidence>
<dbReference type="InterPro" id="IPR051058">
    <property type="entry name" value="GDSL_Est/Lipase"/>
</dbReference>
<feature type="chain" id="PRO_5014972481" evidence="2">
    <location>
        <begin position="20"/>
        <end position="429"/>
    </location>
</feature>
<keyword evidence="1" id="KW-0378">Hydrolase</keyword>
<dbReference type="NCBIfam" id="NF038029">
    <property type="entry name" value="LP_plasma"/>
    <property type="match status" value="1"/>
</dbReference>
<reference evidence="3 4" key="1">
    <citation type="submission" date="2017-11" db="EMBL/GenBank/DDBJ databases">
        <title>Genome sequence of Entomoplasma melaleucae M1 (ATCC 49191).</title>
        <authorList>
            <person name="Lo W.-S."/>
            <person name="Gasparich G.E."/>
            <person name="Kuo C.-H."/>
        </authorList>
    </citation>
    <scope>NUCLEOTIDE SEQUENCE [LARGE SCALE GENOMIC DNA]</scope>
    <source>
        <strain evidence="3 4">M1</strain>
    </source>
</reference>
<dbReference type="RefSeq" id="WP_028124151.1">
    <property type="nucleotide sequence ID" value="NZ_CP024964.1"/>
</dbReference>
<protein>
    <submittedName>
        <fullName evidence="3">Lipolytic enzyme, GDSL family</fullName>
    </submittedName>
</protein>
<dbReference type="InterPro" id="IPR001087">
    <property type="entry name" value="GDSL"/>
</dbReference>
<dbReference type="PANTHER" id="PTHR45648:SF22">
    <property type="entry name" value="GDSL LIPASE_ACYLHYDROLASE FAMILY PROTEIN (AFU_ORTHOLOGUE AFUA_4G14700)"/>
    <property type="match status" value="1"/>
</dbReference>
<dbReference type="STRING" id="1408435.GCA_000685885_00616"/>
<dbReference type="PROSITE" id="PS51257">
    <property type="entry name" value="PROKAR_LIPOPROTEIN"/>
    <property type="match status" value="1"/>
</dbReference>
<dbReference type="Gene3D" id="3.40.50.1110">
    <property type="entry name" value="SGNH hydrolase"/>
    <property type="match status" value="1"/>
</dbReference>
<dbReference type="GO" id="GO:0016788">
    <property type="term" value="F:hydrolase activity, acting on ester bonds"/>
    <property type="evidence" value="ECO:0007669"/>
    <property type="project" value="InterPro"/>
</dbReference>
<dbReference type="InterPro" id="IPR036514">
    <property type="entry name" value="SGNH_hydro_sf"/>
</dbReference>
<name>A0A2K8NZF6_9MOLU</name>
<gene>
    <name evidence="3" type="ORF">EMELA_v1c04700</name>
</gene>
<feature type="signal peptide" evidence="2">
    <location>
        <begin position="1"/>
        <end position="19"/>
    </location>
</feature>
<dbReference type="InterPro" id="IPR054816">
    <property type="entry name" value="Lipoprotein_mollicutes-type_CS"/>
</dbReference>
<organism evidence="3 4">
    <name type="scientific">Mesoplasma melaleucae</name>
    <dbReference type="NCBI Taxonomy" id="81459"/>
    <lineage>
        <taxon>Bacteria</taxon>
        <taxon>Bacillati</taxon>
        <taxon>Mycoplasmatota</taxon>
        <taxon>Mollicutes</taxon>
        <taxon>Entomoplasmatales</taxon>
        <taxon>Entomoplasmataceae</taxon>
        <taxon>Mesoplasma</taxon>
    </lineage>
</organism>
<dbReference type="EMBL" id="CP024964">
    <property type="protein sequence ID" value="ATZ18013.1"/>
    <property type="molecule type" value="Genomic_DNA"/>
</dbReference>